<reference evidence="1 2" key="1">
    <citation type="journal article" date="2019" name="Environ. Microbiol.">
        <title>Species interactions and distinct microbial communities in high Arctic permafrost affected cryosols are associated with the CH4 and CO2 gas fluxes.</title>
        <authorList>
            <person name="Altshuler I."/>
            <person name="Hamel J."/>
            <person name="Turney S."/>
            <person name="Magnuson E."/>
            <person name="Levesque R."/>
            <person name="Greer C."/>
            <person name="Whyte L.G."/>
        </authorList>
    </citation>
    <scope>NUCLEOTIDE SEQUENCE [LARGE SCALE GENOMIC DNA]</scope>
    <source>
        <strain evidence="1 2">S9.2P</strain>
    </source>
</reference>
<organism evidence="1 2">
    <name type="scientific">Hymenobacter nivis</name>
    <dbReference type="NCBI Taxonomy" id="1850093"/>
    <lineage>
        <taxon>Bacteria</taxon>
        <taxon>Pseudomonadati</taxon>
        <taxon>Bacteroidota</taxon>
        <taxon>Cytophagia</taxon>
        <taxon>Cytophagales</taxon>
        <taxon>Hymenobacteraceae</taxon>
        <taxon>Hymenobacter</taxon>
    </lineage>
</organism>
<dbReference type="Proteomes" id="UP000317646">
    <property type="component" value="Unassembled WGS sequence"/>
</dbReference>
<dbReference type="RefSeq" id="WP_140469495.1">
    <property type="nucleotide sequence ID" value="NZ_RCYZ01000013.1"/>
</dbReference>
<sequence length="182" mass="19474">MRKFNGLRPQDVVLLLKLVAHPHQAWLGKDLAQSLHLSASEVSEALARCRFSRLLAADPQALRVQRHALLDFLCYGLPYAFAVQPGAPARGLATGASAPPLVQTFGPEPAYVWPGALGSQWGIAVEPLYPQAPAAAQQDAQLYGLLALTDALRLGRPREVQLARQLAEQQLTASALASAARG</sequence>
<dbReference type="EMBL" id="RCYZ01000013">
    <property type="protein sequence ID" value="TPG59478.1"/>
    <property type="molecule type" value="Genomic_DNA"/>
</dbReference>
<evidence type="ECO:0000313" key="2">
    <source>
        <dbReference type="Proteomes" id="UP000317646"/>
    </source>
</evidence>
<evidence type="ECO:0000313" key="1">
    <source>
        <dbReference type="EMBL" id="TPG59478.1"/>
    </source>
</evidence>
<dbReference type="AlphaFoldDB" id="A0A502GD95"/>
<accession>A0A502GD95</accession>
<gene>
    <name evidence="1" type="ORF">EAH73_21440</name>
</gene>
<comment type="caution">
    <text evidence="1">The sequence shown here is derived from an EMBL/GenBank/DDBJ whole genome shotgun (WGS) entry which is preliminary data.</text>
</comment>
<keyword evidence="2" id="KW-1185">Reference proteome</keyword>
<protein>
    <submittedName>
        <fullName evidence="1">Uncharacterized protein</fullName>
    </submittedName>
</protein>
<proteinExistence type="predicted"/>
<name>A0A502GD95_9BACT</name>
<dbReference type="OrthoDB" id="194359at2"/>